<dbReference type="Pfam" id="PF00046">
    <property type="entry name" value="Homeodomain"/>
    <property type="match status" value="1"/>
</dbReference>
<keyword evidence="6 7" id="KW-0539">Nucleus</keyword>
<comment type="subcellular location">
    <subcellularLocation>
        <location evidence="1 7 8">Nucleus</location>
    </subcellularLocation>
</comment>
<feature type="compositionally biased region" description="Polar residues" evidence="9">
    <location>
        <begin position="675"/>
        <end position="702"/>
    </location>
</feature>
<dbReference type="GO" id="GO:0005634">
    <property type="term" value="C:nucleus"/>
    <property type="evidence" value="ECO:0007669"/>
    <property type="project" value="UniProtKB-SubCell"/>
</dbReference>
<feature type="region of interest" description="Disordered" evidence="9">
    <location>
        <begin position="542"/>
        <end position="578"/>
    </location>
</feature>
<evidence type="ECO:0000256" key="5">
    <source>
        <dbReference type="ARBA" id="ARBA00023155"/>
    </source>
</evidence>
<feature type="compositionally biased region" description="Polar residues" evidence="9">
    <location>
        <begin position="9"/>
        <end position="26"/>
    </location>
</feature>
<evidence type="ECO:0000256" key="2">
    <source>
        <dbReference type="ARBA" id="ARBA00009107"/>
    </source>
</evidence>
<dbReference type="PRINTS" id="PR00024">
    <property type="entry name" value="HOMEOBOX"/>
</dbReference>
<dbReference type="InterPro" id="IPR009057">
    <property type="entry name" value="Homeodomain-like_sf"/>
</dbReference>
<dbReference type="GO" id="GO:0000981">
    <property type="term" value="F:DNA-binding transcription factor activity, RNA polymerase II-specific"/>
    <property type="evidence" value="ECO:0007669"/>
    <property type="project" value="InterPro"/>
</dbReference>
<evidence type="ECO:0000256" key="9">
    <source>
        <dbReference type="SAM" id="MobiDB-lite"/>
    </source>
</evidence>
<dbReference type="InterPro" id="IPR050296">
    <property type="entry name" value="Antp_homeobox"/>
</dbReference>
<dbReference type="GO" id="GO:0000978">
    <property type="term" value="F:RNA polymerase II cis-regulatory region sequence-specific DNA binding"/>
    <property type="evidence" value="ECO:0007669"/>
    <property type="project" value="TreeGrafter"/>
</dbReference>
<keyword evidence="3" id="KW-0217">Developmental protein</keyword>
<dbReference type="InterPro" id="IPR001356">
    <property type="entry name" value="HD"/>
</dbReference>
<name>A0A8T1MP63_CLOSI</name>
<evidence type="ECO:0000313" key="11">
    <source>
        <dbReference type="EMBL" id="KAG5450531.1"/>
    </source>
</evidence>
<evidence type="ECO:0000256" key="3">
    <source>
        <dbReference type="ARBA" id="ARBA00022473"/>
    </source>
</evidence>
<keyword evidence="4 7" id="KW-0238">DNA-binding</keyword>
<comment type="similarity">
    <text evidence="2">Belongs to the Antp homeobox family.</text>
</comment>
<feature type="DNA-binding region" description="Homeobox" evidence="7">
    <location>
        <begin position="596"/>
        <end position="655"/>
    </location>
</feature>
<dbReference type="SUPFAM" id="SSF46689">
    <property type="entry name" value="Homeodomain-like"/>
    <property type="match status" value="1"/>
</dbReference>
<feature type="region of interest" description="Disordered" evidence="9">
    <location>
        <begin position="661"/>
        <end position="716"/>
    </location>
</feature>
<organism evidence="11 12">
    <name type="scientific">Clonorchis sinensis</name>
    <name type="common">Chinese liver fluke</name>
    <dbReference type="NCBI Taxonomy" id="79923"/>
    <lineage>
        <taxon>Eukaryota</taxon>
        <taxon>Metazoa</taxon>
        <taxon>Spiralia</taxon>
        <taxon>Lophotrochozoa</taxon>
        <taxon>Platyhelminthes</taxon>
        <taxon>Trematoda</taxon>
        <taxon>Digenea</taxon>
        <taxon>Opisthorchiida</taxon>
        <taxon>Opisthorchiata</taxon>
        <taxon>Opisthorchiidae</taxon>
        <taxon>Clonorchis</taxon>
    </lineage>
</organism>
<evidence type="ECO:0000256" key="4">
    <source>
        <dbReference type="ARBA" id="ARBA00023125"/>
    </source>
</evidence>
<dbReference type="InterPro" id="IPR020479">
    <property type="entry name" value="HD_metazoa"/>
</dbReference>
<evidence type="ECO:0000256" key="6">
    <source>
        <dbReference type="ARBA" id="ARBA00023242"/>
    </source>
</evidence>
<dbReference type="SMART" id="SM00389">
    <property type="entry name" value="HOX"/>
    <property type="match status" value="1"/>
</dbReference>
<evidence type="ECO:0000256" key="7">
    <source>
        <dbReference type="PROSITE-ProRule" id="PRU00108"/>
    </source>
</evidence>
<reference evidence="11 12" key="2">
    <citation type="journal article" date="2021" name="Genomics">
        <title>High-quality reference genome for Clonorchis sinensis.</title>
        <authorList>
            <person name="Young N.D."/>
            <person name="Stroehlein A.J."/>
            <person name="Kinkar L."/>
            <person name="Wang T."/>
            <person name="Sohn W.M."/>
            <person name="Chang B.C.H."/>
            <person name="Kaur P."/>
            <person name="Weisz D."/>
            <person name="Dudchenko O."/>
            <person name="Aiden E.L."/>
            <person name="Korhonen P.K."/>
            <person name="Gasser R.B."/>
        </authorList>
    </citation>
    <scope>NUCLEOTIDE SEQUENCE [LARGE SCALE GENOMIC DNA]</scope>
    <source>
        <strain evidence="11">Cs-k2</strain>
    </source>
</reference>
<comment type="caution">
    <text evidence="11">The sequence shown here is derived from an EMBL/GenBank/DDBJ whole genome shotgun (WGS) entry which is preliminary data.</text>
</comment>
<feature type="domain" description="Homeobox" evidence="10">
    <location>
        <begin position="594"/>
        <end position="654"/>
    </location>
</feature>
<feature type="compositionally biased region" description="Low complexity" evidence="9">
    <location>
        <begin position="564"/>
        <end position="578"/>
    </location>
</feature>
<dbReference type="EMBL" id="NIRI02000042">
    <property type="protein sequence ID" value="KAG5450531.1"/>
    <property type="molecule type" value="Genomic_DNA"/>
</dbReference>
<dbReference type="PANTHER" id="PTHR45659:SF4">
    <property type="entry name" value="HOMEOBOX PROTEIN ABDOMINAL-A"/>
    <property type="match status" value="1"/>
</dbReference>
<evidence type="ECO:0000256" key="1">
    <source>
        <dbReference type="ARBA" id="ARBA00004123"/>
    </source>
</evidence>
<feature type="region of interest" description="Disordered" evidence="9">
    <location>
        <begin position="471"/>
        <end position="495"/>
    </location>
</feature>
<evidence type="ECO:0000259" key="10">
    <source>
        <dbReference type="PROSITE" id="PS50071"/>
    </source>
</evidence>
<feature type="region of interest" description="Disordered" evidence="9">
    <location>
        <begin position="771"/>
        <end position="795"/>
    </location>
</feature>
<evidence type="ECO:0000313" key="12">
    <source>
        <dbReference type="Proteomes" id="UP000286415"/>
    </source>
</evidence>
<gene>
    <name evidence="11" type="ORF">CSKR_201211</name>
</gene>
<dbReference type="PROSITE" id="PS50071">
    <property type="entry name" value="HOMEOBOX_2"/>
    <property type="match status" value="1"/>
</dbReference>
<dbReference type="PANTHER" id="PTHR45659">
    <property type="entry name" value="HOMEOBOX PROTEIN HOX"/>
    <property type="match status" value="1"/>
</dbReference>
<protein>
    <recommendedName>
        <fullName evidence="10">Homeobox domain-containing protein</fullName>
    </recommendedName>
</protein>
<feature type="compositionally biased region" description="Basic and acidic residues" evidence="9">
    <location>
        <begin position="661"/>
        <end position="674"/>
    </location>
</feature>
<dbReference type="CDD" id="cd00086">
    <property type="entry name" value="homeodomain"/>
    <property type="match status" value="1"/>
</dbReference>
<dbReference type="PROSITE" id="PS00027">
    <property type="entry name" value="HOMEOBOX_1"/>
    <property type="match status" value="1"/>
</dbReference>
<feature type="region of interest" description="Disordered" evidence="9">
    <location>
        <begin position="1"/>
        <end position="26"/>
    </location>
</feature>
<dbReference type="Gene3D" id="1.10.10.60">
    <property type="entry name" value="Homeodomain-like"/>
    <property type="match status" value="1"/>
</dbReference>
<dbReference type="Proteomes" id="UP000286415">
    <property type="component" value="Unassembled WGS sequence"/>
</dbReference>
<reference evidence="11 12" key="1">
    <citation type="journal article" date="2018" name="Biotechnol. Adv.">
        <title>Improved genomic resources and new bioinformatic workflow for the carcinogenic parasite Clonorchis sinensis: Biotechnological implications.</title>
        <authorList>
            <person name="Wang D."/>
            <person name="Korhonen P.K."/>
            <person name="Gasser R.B."/>
            <person name="Young N.D."/>
        </authorList>
    </citation>
    <scope>NUCLEOTIDE SEQUENCE [LARGE SCALE GENOMIC DNA]</scope>
    <source>
        <strain evidence="11">Cs-k2</strain>
    </source>
</reference>
<evidence type="ECO:0000256" key="8">
    <source>
        <dbReference type="RuleBase" id="RU000682"/>
    </source>
</evidence>
<sequence>MNPRLPVTNGLNHPNSCQPSSNVSESFSATIQPAESAVHNSRLLGFGEPVVHRFDSPNLAFVTHLSNGLTNGNSTNPRVLSGVNSKVWGGNVETSAIVRPTQFDLHHTNRGRKILLAYGPIELVLTLYSKLKFCKPTTQEGLFYFDFLLRQLNEPVNEHHSPWSLPSSTEPGTGVTLPEVIQTCVQTAHSSIPQVSPNPLSQPNPYHTSLKLPRFPMFPVDNRPVPLGLPTAFDNLFPRNIPSYLGQPQFADQFRSDWQQSDFPSMPAAQRVFSGTEVCNASPARSNALAALFSHPASEAVQTQASTECYSTAHNFQMPFGPSLTPSDSQHKMNATFSSNQGFSQVERMDPLSIGLTQSHNVKAIDTDADSTNALPCQPDVTTRGNLPQNPLFSESGYRMTQNYPYDTKPFQSFLANCPQVGFFTPSSRYAPLRPPVPGLRQPNPTIPCGFPASPFLDLRTDTKLAERHFNSSLDSTQSDQTRISNSPQTVQSTPSSNAAVAVAAIAAAAAASSYMASSGGVGGGICGDPDFGMLGLHTNNTASIDSQNADRSPSGSNTDLRDSSGTVNLSSKSSSLSPTQIWPWMTVVGPNSVQRRRGRQTYSRYQTLELEKEFQYSHYLTRRRRIEIAHSLCLTERQIKIWFQNRRMKLKKERQQIRELNDESCRRSTRDSSHPNLDSSNPYLGLLQSSQYYSNKNSGDSSELPEASQLDCKPPIDADTVMLPKILGRTTEPGQHRADPFNNEFIGRGLVHPPGTLVTFQADAHMGHAVSEEECDGPESEDEDEEYEVDNSMESDEHAVKMQHRFMRNGVVRHNTVLTTD</sequence>
<accession>A0A8T1MP63</accession>
<dbReference type="OrthoDB" id="6159439at2759"/>
<dbReference type="FunFam" id="1.10.10.60:FF:000193">
    <property type="entry name" value="Ultrabithorax, isoform C"/>
    <property type="match status" value="1"/>
</dbReference>
<keyword evidence="5 7" id="KW-0371">Homeobox</keyword>
<keyword evidence="12" id="KW-1185">Reference proteome</keyword>
<dbReference type="InterPro" id="IPR017970">
    <property type="entry name" value="Homeobox_CS"/>
</dbReference>
<proteinExistence type="inferred from homology"/>
<dbReference type="AlphaFoldDB" id="A0A8T1MP63"/>
<feature type="compositionally biased region" description="Polar residues" evidence="9">
    <location>
        <begin position="542"/>
        <end position="559"/>
    </location>
</feature>
<dbReference type="GO" id="GO:0009952">
    <property type="term" value="P:anterior/posterior pattern specification"/>
    <property type="evidence" value="ECO:0007669"/>
    <property type="project" value="TreeGrafter"/>
</dbReference>
<feature type="compositionally biased region" description="Acidic residues" evidence="9">
    <location>
        <begin position="773"/>
        <end position="795"/>
    </location>
</feature>